<feature type="region of interest" description="Disordered" evidence="10">
    <location>
        <begin position="209"/>
        <end position="234"/>
    </location>
</feature>
<sequence>MEWNANWDWENLVAFSSKAIESPRKPLFVDAEIDPSSFNMSGPGGSSGASSTKSSISASIDSPTIQRWGYSGNFSKARGTDVSGTSPLPEASIGSMEPLISLELGERTYFENNSAGGNVGSTSLSVMPNDPSTSTTQKKLKSSQNAPIPRCQVEGCNLDLSTAKEYHRKHRVCESHSKCSKVVIKGLERRFCQQCSRFHSLSEFDDKKRSCRRRLSDHNARRRKPQQESIQFSSTRLSSPFYGGRQQMSFLLNNAPFLHSKTPAYSTLDGESNSKFTLTKGYPLRSNGDDGVITDEQIGIKTTHAINMQGNAANGIIASKSSSSEVMYPGGANGSSLISSQHLDARRALSLLSNSSSWGSCGPESIQVQHPMHENGTSTMMQGIPEGLPLSCTDFWLTGQNSTPHPRVQSLATNIWRESCTPSSLWTGKLLFLDKARLNWVTIGGPNARHVTYDMVLQYGEKGVQPGAPL</sequence>
<evidence type="ECO:0000256" key="8">
    <source>
        <dbReference type="ARBA" id="ARBA00023242"/>
    </source>
</evidence>
<proteinExistence type="predicted"/>
<dbReference type="InterPro" id="IPR036893">
    <property type="entry name" value="SBP_sf"/>
</dbReference>
<evidence type="ECO:0000256" key="3">
    <source>
        <dbReference type="ARBA" id="ARBA00022771"/>
    </source>
</evidence>
<evidence type="ECO:0000256" key="1">
    <source>
        <dbReference type="ARBA" id="ARBA00004123"/>
    </source>
</evidence>
<dbReference type="SUPFAM" id="SSF103612">
    <property type="entry name" value="SBT domain"/>
    <property type="match status" value="1"/>
</dbReference>
<dbReference type="InterPro" id="IPR044817">
    <property type="entry name" value="SBP-like"/>
</dbReference>
<evidence type="ECO:0000256" key="9">
    <source>
        <dbReference type="PROSITE-ProRule" id="PRU00470"/>
    </source>
</evidence>
<evidence type="ECO:0000259" key="11">
    <source>
        <dbReference type="PROSITE" id="PS51141"/>
    </source>
</evidence>
<feature type="compositionally biased region" description="Basic and acidic residues" evidence="10">
    <location>
        <begin position="209"/>
        <end position="219"/>
    </location>
</feature>
<keyword evidence="4" id="KW-0862">Zinc</keyword>
<dbReference type="Proteomes" id="UP001291926">
    <property type="component" value="Unassembled WGS sequence"/>
</dbReference>
<feature type="domain" description="SBP-type" evidence="11">
    <location>
        <begin position="148"/>
        <end position="225"/>
    </location>
</feature>
<feature type="region of interest" description="Disordered" evidence="10">
    <location>
        <begin position="113"/>
        <end position="146"/>
    </location>
</feature>
<dbReference type="Gene3D" id="4.10.1100.10">
    <property type="entry name" value="Transcription factor, SBP-box domain"/>
    <property type="match status" value="1"/>
</dbReference>
<keyword evidence="7" id="KW-0804">Transcription</keyword>
<feature type="region of interest" description="Disordered" evidence="10">
    <location>
        <begin position="38"/>
        <end position="60"/>
    </location>
</feature>
<keyword evidence="13" id="KW-1185">Reference proteome</keyword>
<protein>
    <recommendedName>
        <fullName evidence="11">SBP-type domain-containing protein</fullName>
    </recommendedName>
</protein>
<keyword evidence="3 9" id="KW-0863">Zinc-finger</keyword>
<accession>A0ABR0DJ10</accession>
<evidence type="ECO:0000313" key="12">
    <source>
        <dbReference type="EMBL" id="KAK4488753.1"/>
    </source>
</evidence>
<evidence type="ECO:0000256" key="2">
    <source>
        <dbReference type="ARBA" id="ARBA00022723"/>
    </source>
</evidence>
<gene>
    <name evidence="12" type="ORF">RD792_004537</name>
</gene>
<dbReference type="PANTHER" id="PTHR31251">
    <property type="entry name" value="SQUAMOSA PROMOTER-BINDING-LIKE PROTEIN 4"/>
    <property type="match status" value="1"/>
</dbReference>
<evidence type="ECO:0000256" key="4">
    <source>
        <dbReference type="ARBA" id="ARBA00022833"/>
    </source>
</evidence>
<evidence type="ECO:0000256" key="5">
    <source>
        <dbReference type="ARBA" id="ARBA00023015"/>
    </source>
</evidence>
<evidence type="ECO:0000256" key="10">
    <source>
        <dbReference type="SAM" id="MobiDB-lite"/>
    </source>
</evidence>
<organism evidence="12 13">
    <name type="scientific">Penstemon davidsonii</name>
    <dbReference type="NCBI Taxonomy" id="160366"/>
    <lineage>
        <taxon>Eukaryota</taxon>
        <taxon>Viridiplantae</taxon>
        <taxon>Streptophyta</taxon>
        <taxon>Embryophyta</taxon>
        <taxon>Tracheophyta</taxon>
        <taxon>Spermatophyta</taxon>
        <taxon>Magnoliopsida</taxon>
        <taxon>eudicotyledons</taxon>
        <taxon>Gunneridae</taxon>
        <taxon>Pentapetalae</taxon>
        <taxon>asterids</taxon>
        <taxon>lamiids</taxon>
        <taxon>Lamiales</taxon>
        <taxon>Plantaginaceae</taxon>
        <taxon>Cheloneae</taxon>
        <taxon>Penstemon</taxon>
    </lineage>
</organism>
<dbReference type="Pfam" id="PF03110">
    <property type="entry name" value="SBP"/>
    <property type="match status" value="1"/>
</dbReference>
<keyword evidence="8" id="KW-0539">Nucleus</keyword>
<dbReference type="InterPro" id="IPR004333">
    <property type="entry name" value="SBP_dom"/>
</dbReference>
<dbReference type="PANTHER" id="PTHR31251:SF74">
    <property type="entry name" value="SQUAMOSA PROMOTER-BINDING-LIKE PROTEIN 2"/>
    <property type="match status" value="1"/>
</dbReference>
<feature type="compositionally biased region" description="Polar residues" evidence="10">
    <location>
        <begin position="113"/>
        <end position="126"/>
    </location>
</feature>
<keyword evidence="5" id="KW-0805">Transcription regulation</keyword>
<comment type="caution">
    <text evidence="12">The sequence shown here is derived from an EMBL/GenBank/DDBJ whole genome shotgun (WGS) entry which is preliminary data.</text>
</comment>
<dbReference type="PROSITE" id="PS51141">
    <property type="entry name" value="ZF_SBP"/>
    <property type="match status" value="1"/>
</dbReference>
<feature type="compositionally biased region" description="Low complexity" evidence="10">
    <location>
        <begin position="48"/>
        <end position="60"/>
    </location>
</feature>
<keyword evidence="2" id="KW-0479">Metal-binding</keyword>
<dbReference type="EMBL" id="JAYDYQ010001088">
    <property type="protein sequence ID" value="KAK4488753.1"/>
    <property type="molecule type" value="Genomic_DNA"/>
</dbReference>
<name>A0ABR0DJ10_9LAMI</name>
<reference evidence="12 13" key="1">
    <citation type="journal article" date="2023" name="bioRxiv">
        <title>Genome report: Whole genome sequence and annotation of Penstemon davidsonii.</title>
        <authorList>
            <person name="Ostevik K.L."/>
            <person name="Alabady M."/>
            <person name="Zhang M."/>
            <person name="Rausher M.D."/>
        </authorList>
    </citation>
    <scope>NUCLEOTIDE SEQUENCE [LARGE SCALE GENOMIC DNA]</scope>
    <source>
        <strain evidence="12">DNT005</strain>
        <tissue evidence="12">Whole leaf</tissue>
    </source>
</reference>
<evidence type="ECO:0000313" key="13">
    <source>
        <dbReference type="Proteomes" id="UP001291926"/>
    </source>
</evidence>
<keyword evidence="6" id="KW-0238">DNA-binding</keyword>
<comment type="subcellular location">
    <subcellularLocation>
        <location evidence="1">Nucleus</location>
    </subcellularLocation>
</comment>
<evidence type="ECO:0000256" key="7">
    <source>
        <dbReference type="ARBA" id="ARBA00023163"/>
    </source>
</evidence>
<evidence type="ECO:0000256" key="6">
    <source>
        <dbReference type="ARBA" id="ARBA00023125"/>
    </source>
</evidence>